<protein>
    <recommendedName>
        <fullName evidence="2">TLDc domain-containing protein</fullName>
    </recommendedName>
</protein>
<name>A0ABD3N216_9STRA</name>
<sequence length="327" mass="36992">MPINPTCFHAIVDFLNEVKISSEDMWKTSTHTFFNASFDLSRLLDKVPTIYEKIPDDNIIKDDTHWKILDDWLMEDGSDEELSLLYRVSSDSLSGTTFHSMCDNKGYTLTIIETTCGKIIGGYSNTSRTSTHTWRLLVCTLWHRPFVSLQNEVERLNNEHAIYNHSNCGPIFGDIVVTNNSEVKVIREEATTQVHLLKDCIPSKKWSHPSDRTSPQARIANSKGKHAKGRTLHIEPVTRCIQAEPETLQLEDSFKEEQKFIEKLFASGDAKDVVVLNVSGAVMVTTRSTLCTAEDFVLAQQFDDSEWTEQGCNGPEVKEWTSDEVGV</sequence>
<organism evidence="3 4">
    <name type="scientific">Stephanodiscus triporus</name>
    <dbReference type="NCBI Taxonomy" id="2934178"/>
    <lineage>
        <taxon>Eukaryota</taxon>
        <taxon>Sar</taxon>
        <taxon>Stramenopiles</taxon>
        <taxon>Ochrophyta</taxon>
        <taxon>Bacillariophyta</taxon>
        <taxon>Coscinodiscophyceae</taxon>
        <taxon>Thalassiosirophycidae</taxon>
        <taxon>Stephanodiscales</taxon>
        <taxon>Stephanodiscaceae</taxon>
        <taxon>Stephanodiscus</taxon>
    </lineage>
</organism>
<dbReference type="Pfam" id="PF07534">
    <property type="entry name" value="TLD"/>
    <property type="match status" value="1"/>
</dbReference>
<comment type="caution">
    <text evidence="3">The sequence shown here is derived from an EMBL/GenBank/DDBJ whole genome shotgun (WGS) entry which is preliminary data.</text>
</comment>
<accession>A0ABD3N216</accession>
<dbReference type="Gene3D" id="3.30.710.10">
    <property type="entry name" value="Potassium Channel Kv1.1, Chain A"/>
    <property type="match status" value="1"/>
</dbReference>
<dbReference type="InterPro" id="IPR006571">
    <property type="entry name" value="TLDc_dom"/>
</dbReference>
<evidence type="ECO:0000313" key="4">
    <source>
        <dbReference type="Proteomes" id="UP001530315"/>
    </source>
</evidence>
<dbReference type="AlphaFoldDB" id="A0ABD3N216"/>
<dbReference type="InterPro" id="IPR011333">
    <property type="entry name" value="SKP1/BTB/POZ_sf"/>
</dbReference>
<evidence type="ECO:0000313" key="3">
    <source>
        <dbReference type="EMBL" id="KAL3770131.1"/>
    </source>
</evidence>
<dbReference type="EMBL" id="JALLAZ020001637">
    <property type="protein sequence ID" value="KAL3770131.1"/>
    <property type="molecule type" value="Genomic_DNA"/>
</dbReference>
<gene>
    <name evidence="3" type="ORF">ACHAW5_009672</name>
</gene>
<evidence type="ECO:0000256" key="1">
    <source>
        <dbReference type="SAM" id="MobiDB-lite"/>
    </source>
</evidence>
<keyword evidence="4" id="KW-1185">Reference proteome</keyword>
<feature type="domain" description="TLDc" evidence="2">
    <location>
        <begin position="56"/>
        <end position="174"/>
    </location>
</feature>
<dbReference type="Proteomes" id="UP001530315">
    <property type="component" value="Unassembled WGS sequence"/>
</dbReference>
<reference evidence="3 4" key="1">
    <citation type="submission" date="2024-10" db="EMBL/GenBank/DDBJ databases">
        <title>Updated reference genomes for cyclostephanoid diatoms.</title>
        <authorList>
            <person name="Roberts W.R."/>
            <person name="Alverson A.J."/>
        </authorList>
    </citation>
    <scope>NUCLEOTIDE SEQUENCE [LARGE SCALE GENOMIC DNA]</scope>
    <source>
        <strain evidence="3 4">AJA276-08</strain>
    </source>
</reference>
<evidence type="ECO:0000259" key="2">
    <source>
        <dbReference type="Pfam" id="PF07534"/>
    </source>
</evidence>
<proteinExistence type="predicted"/>
<feature type="region of interest" description="Disordered" evidence="1">
    <location>
        <begin position="206"/>
        <end position="225"/>
    </location>
</feature>